<evidence type="ECO:0000256" key="1">
    <source>
        <dbReference type="ARBA" id="ARBA00007198"/>
    </source>
</evidence>
<dbReference type="SUPFAM" id="SSF52833">
    <property type="entry name" value="Thioredoxin-like"/>
    <property type="match status" value="1"/>
</dbReference>
<dbReference type="InterPro" id="IPR006659">
    <property type="entry name" value="Arsenate_reductase"/>
</dbReference>
<keyword evidence="6" id="KW-1185">Reference proteome</keyword>
<dbReference type="Gene3D" id="3.40.30.10">
    <property type="entry name" value="Glutaredoxin"/>
    <property type="match status" value="1"/>
</dbReference>
<organism evidence="5 6">
    <name type="scientific">Roseateles violae</name>
    <dbReference type="NCBI Taxonomy" id="3058042"/>
    <lineage>
        <taxon>Bacteria</taxon>
        <taxon>Pseudomonadati</taxon>
        <taxon>Pseudomonadota</taxon>
        <taxon>Betaproteobacteria</taxon>
        <taxon>Burkholderiales</taxon>
        <taxon>Sphaerotilaceae</taxon>
        <taxon>Roseateles</taxon>
    </lineage>
</organism>
<dbReference type="NCBIfam" id="TIGR00014">
    <property type="entry name" value="arsC"/>
    <property type="match status" value="1"/>
</dbReference>
<protein>
    <recommendedName>
        <fullName evidence="4">Arsenate reductase</fullName>
        <ecNumber evidence="4">1.20.4.1</ecNumber>
    </recommendedName>
</protein>
<evidence type="ECO:0000256" key="3">
    <source>
        <dbReference type="PROSITE-ProRule" id="PRU01282"/>
    </source>
</evidence>
<dbReference type="Proteomes" id="UP001228044">
    <property type="component" value="Unassembled WGS sequence"/>
</dbReference>
<evidence type="ECO:0000313" key="6">
    <source>
        <dbReference type="Proteomes" id="UP001228044"/>
    </source>
</evidence>
<evidence type="ECO:0000313" key="5">
    <source>
        <dbReference type="EMBL" id="MDN3920747.1"/>
    </source>
</evidence>
<name>A0ABT8DWH9_9BURK</name>
<comment type="catalytic activity">
    <reaction evidence="4">
        <text>[glutaredoxin]-dithiol + arsenate + glutathione + H(+) = glutathionyl-S-S-[glutaredoxin] + arsenite + H2O</text>
        <dbReference type="Rhea" id="RHEA:22016"/>
        <dbReference type="Rhea" id="RHEA-COMP:10729"/>
        <dbReference type="Rhea" id="RHEA-COMP:17668"/>
        <dbReference type="ChEBI" id="CHEBI:15377"/>
        <dbReference type="ChEBI" id="CHEBI:15378"/>
        <dbReference type="ChEBI" id="CHEBI:29242"/>
        <dbReference type="ChEBI" id="CHEBI:29950"/>
        <dbReference type="ChEBI" id="CHEBI:48597"/>
        <dbReference type="ChEBI" id="CHEBI:57925"/>
        <dbReference type="ChEBI" id="CHEBI:146199"/>
        <dbReference type="EC" id="1.20.4.1"/>
    </reaction>
</comment>
<proteinExistence type="inferred from homology"/>
<dbReference type="RefSeq" id="WP_290359071.1">
    <property type="nucleotide sequence ID" value="NZ_JAUHHC010000003.1"/>
</dbReference>
<sequence>MIQIYHNPRCSKSRETLALLQARGLEPEVIDYLQTPPSVERLLELQRRLRRPAREMLRSGEETYAELGLDEPALDEAALLAAVAAHPVLLQRPIVVNGDRAVIARPSELALTVLD</sequence>
<dbReference type="InterPro" id="IPR036249">
    <property type="entry name" value="Thioredoxin-like_sf"/>
</dbReference>
<dbReference type="EMBL" id="JAUHHC010000003">
    <property type="protein sequence ID" value="MDN3920747.1"/>
    <property type="molecule type" value="Genomic_DNA"/>
</dbReference>
<dbReference type="Pfam" id="PF03960">
    <property type="entry name" value="ArsC"/>
    <property type="match status" value="1"/>
</dbReference>
<gene>
    <name evidence="5" type="primary">arsC</name>
    <name evidence="5" type="ORF">QWJ38_10690</name>
</gene>
<comment type="similarity">
    <text evidence="1 3 4">Belongs to the ArsC family.</text>
</comment>
<dbReference type="EC" id="1.20.4.1" evidence="4"/>
<dbReference type="GO" id="GO:0008794">
    <property type="term" value="F:arsenate reductase (glutaredoxin) activity"/>
    <property type="evidence" value="ECO:0007669"/>
    <property type="project" value="UniProtKB-EC"/>
</dbReference>
<evidence type="ECO:0000256" key="2">
    <source>
        <dbReference type="ARBA" id="ARBA00023002"/>
    </source>
</evidence>
<keyword evidence="2 4" id="KW-0560">Oxidoreductase</keyword>
<dbReference type="PANTHER" id="PTHR30041:SF4">
    <property type="entry name" value="ARSENATE REDUCTASE"/>
    <property type="match status" value="1"/>
</dbReference>
<dbReference type="InterPro" id="IPR006660">
    <property type="entry name" value="Arsenate_reductase-like"/>
</dbReference>
<dbReference type="PROSITE" id="PS51353">
    <property type="entry name" value="ARSC"/>
    <property type="match status" value="1"/>
</dbReference>
<reference evidence="5 6" key="1">
    <citation type="submission" date="2023-06" db="EMBL/GenBank/DDBJ databases">
        <title>Pelomonas sp. PFR6 16S ribosomal RNA gene Genome sequencing and assembly.</title>
        <authorList>
            <person name="Woo H."/>
        </authorList>
    </citation>
    <scope>NUCLEOTIDE SEQUENCE [LARGE SCALE GENOMIC DNA]</scope>
    <source>
        <strain evidence="5 6">PFR6</strain>
    </source>
</reference>
<accession>A0ABT8DWH9</accession>
<comment type="caution">
    <text evidence="5">The sequence shown here is derived from an EMBL/GenBank/DDBJ whole genome shotgun (WGS) entry which is preliminary data.</text>
</comment>
<dbReference type="PANTHER" id="PTHR30041">
    <property type="entry name" value="ARSENATE REDUCTASE"/>
    <property type="match status" value="1"/>
</dbReference>
<evidence type="ECO:0000256" key="4">
    <source>
        <dbReference type="RuleBase" id="RU362029"/>
    </source>
</evidence>